<dbReference type="InterPro" id="IPR011249">
    <property type="entry name" value="Metalloenz_LuxS/M16"/>
</dbReference>
<dbReference type="InterPro" id="IPR050361">
    <property type="entry name" value="MPP/UQCRC_Complex"/>
</dbReference>
<dbReference type="SUPFAM" id="SSF63411">
    <property type="entry name" value="LuxS/MPP-like metallohydrolase"/>
    <property type="match status" value="4"/>
</dbReference>
<name>A0ABU5DF66_9BURK</name>
<dbReference type="InterPro" id="IPR007863">
    <property type="entry name" value="Peptidase_M16_C"/>
</dbReference>
<dbReference type="EMBL" id="JAXCLA010000003">
    <property type="protein sequence ID" value="MDY0744921.1"/>
    <property type="molecule type" value="Genomic_DNA"/>
</dbReference>
<reference evidence="6 7" key="1">
    <citation type="submission" date="2023-11" db="EMBL/GenBank/DDBJ databases">
        <title>Paucibacter sp. nov., isolated from fresh soil in Korea.</title>
        <authorList>
            <person name="Le N.T.T."/>
        </authorList>
    </citation>
    <scope>NUCLEOTIDE SEQUENCE [LARGE SCALE GENOMIC DNA]</scope>
    <source>
        <strain evidence="6 7">R3-3</strain>
    </source>
</reference>
<dbReference type="Pfam" id="PF00675">
    <property type="entry name" value="Peptidase_M16"/>
    <property type="match status" value="1"/>
</dbReference>
<dbReference type="RefSeq" id="WP_320422830.1">
    <property type="nucleotide sequence ID" value="NZ_JAXCLA010000003.1"/>
</dbReference>
<feature type="domain" description="Peptidase M16 C-terminal" evidence="5">
    <location>
        <begin position="204"/>
        <end position="308"/>
    </location>
</feature>
<gene>
    <name evidence="6" type="ORF">SNE35_10405</name>
</gene>
<evidence type="ECO:0000256" key="2">
    <source>
        <dbReference type="SAM" id="MobiDB-lite"/>
    </source>
</evidence>
<keyword evidence="7" id="KW-1185">Reference proteome</keyword>
<protein>
    <submittedName>
        <fullName evidence="6">Insulinase family protein</fullName>
    </submittedName>
</protein>
<dbReference type="Gene3D" id="3.30.830.10">
    <property type="entry name" value="Metalloenzyme, LuxS/M16 peptidase-like"/>
    <property type="match status" value="4"/>
</dbReference>
<proteinExistence type="inferred from homology"/>
<evidence type="ECO:0000313" key="6">
    <source>
        <dbReference type="EMBL" id="MDY0744921.1"/>
    </source>
</evidence>
<comment type="similarity">
    <text evidence="1">Belongs to the peptidase M16 family.</text>
</comment>
<evidence type="ECO:0000313" key="7">
    <source>
        <dbReference type="Proteomes" id="UP001285263"/>
    </source>
</evidence>
<feature type="region of interest" description="Disordered" evidence="2">
    <location>
        <begin position="248"/>
        <end position="270"/>
    </location>
</feature>
<evidence type="ECO:0000256" key="3">
    <source>
        <dbReference type="SAM" id="SignalP"/>
    </source>
</evidence>
<keyword evidence="3" id="KW-0732">Signal</keyword>
<feature type="domain" description="Peptidase M16 C-terminal" evidence="5">
    <location>
        <begin position="681"/>
        <end position="866"/>
    </location>
</feature>
<dbReference type="Pfam" id="PF05193">
    <property type="entry name" value="Peptidase_M16_C"/>
    <property type="match status" value="2"/>
</dbReference>
<evidence type="ECO:0000259" key="5">
    <source>
        <dbReference type="Pfam" id="PF05193"/>
    </source>
</evidence>
<feature type="domain" description="Peptidase M16 N-terminal" evidence="4">
    <location>
        <begin position="57"/>
        <end position="195"/>
    </location>
</feature>
<feature type="chain" id="PRO_5046668567" evidence="3">
    <location>
        <begin position="23"/>
        <end position="938"/>
    </location>
</feature>
<accession>A0ABU5DF66</accession>
<dbReference type="PANTHER" id="PTHR11851">
    <property type="entry name" value="METALLOPROTEASE"/>
    <property type="match status" value="1"/>
</dbReference>
<evidence type="ECO:0000259" key="4">
    <source>
        <dbReference type="Pfam" id="PF00675"/>
    </source>
</evidence>
<dbReference type="PANTHER" id="PTHR11851:SF49">
    <property type="entry name" value="MITOCHONDRIAL-PROCESSING PEPTIDASE SUBUNIT ALPHA"/>
    <property type="match status" value="1"/>
</dbReference>
<dbReference type="InterPro" id="IPR011765">
    <property type="entry name" value="Pept_M16_N"/>
</dbReference>
<dbReference type="Proteomes" id="UP001285263">
    <property type="component" value="Unassembled WGS sequence"/>
</dbReference>
<comment type="caution">
    <text evidence="6">The sequence shown here is derived from an EMBL/GenBank/DDBJ whole genome shotgun (WGS) entry which is preliminary data.</text>
</comment>
<sequence>MKSLRALLLACLLTLIFGVTPAQPQGLREVRSLGGITEYALDANGLQVLLMPVSGAPRLTVTVTYRVGSRQETAAEAGMAHLLEHLSFHDAEGVDGDISAALQALGARYNGTTSFDRTNYLASLPADAGALALRRVLQLEAARMSGAHLSEQALARETPIVLNELGLRGQALAPQMQQALSAAAFRQHPYGRPVIGYATGLEQLSLPALRAFYARHYRPDRAVLMIAGGFDTTQALAAVTEVFGALPRPAAQPPEEAGEPSPEPDQTVPRVTTLRTRSTALAVGWRVPGMAHRHAPALAMLSQVLASAGGPESQALAGVAATRDPYLIGRTLPLPAVPSGTASDRAALEMREQRWIDGLQDLRIDRSNAGWLRSATAEYARQWQAALRDPERASSLISDAIGAGDWRLVFKQLEGLQRLQPDDIAEVARLYLRSENRSVARGVTDPAVTATQFEEQPLGFLSGLFSKPVQVQRVDDPSQAAGQLNEPAPAPLAGGQAFETDAAALDRATQRYQLPSGMRIALLPRETAGERVALLLQLRWGAPREMAKWQGWRALAPLLDEGTAQHTADQVREIRMKLGAEIHMQAGPQGLSIRVAASRATLVPTLVLLREMLAEPLLPEPAFRRLQAAQLSRLPAANARVDTGPDERERRFHMIHVGLNRGEPGYQPSAAELAAIWRELRVEDVREFHRRFCSANDAIAAVVGALPDKLPGVLEELIGRWKKPGAPAFEHYVQHHFDEHAERFVSQAPADAPAGSVATVVLHQEFALNRDDPDFYPLLAGVRVLAGGAGEPGGSRLADRLRSREAISYAIQQTLQVPAEGDRAFLRLQAGSAPRDAGRLEAGMREEIARLLADGVGSEELEAARGRLATELRQPLLSDAGLAASLMGQLERGSSFSADRQKQDQGMAALTAERVDAALRRLLRPEGWVAVVRDTAGD</sequence>
<organism evidence="6 7">
    <name type="scientific">Roseateles agri</name>
    <dbReference type="NCBI Taxonomy" id="3098619"/>
    <lineage>
        <taxon>Bacteria</taxon>
        <taxon>Pseudomonadati</taxon>
        <taxon>Pseudomonadota</taxon>
        <taxon>Betaproteobacteria</taxon>
        <taxon>Burkholderiales</taxon>
        <taxon>Sphaerotilaceae</taxon>
        <taxon>Roseateles</taxon>
    </lineage>
</organism>
<evidence type="ECO:0000256" key="1">
    <source>
        <dbReference type="ARBA" id="ARBA00007261"/>
    </source>
</evidence>
<feature type="signal peptide" evidence="3">
    <location>
        <begin position="1"/>
        <end position="22"/>
    </location>
</feature>